<organism evidence="1">
    <name type="scientific">Bosea sp. NBC_00436</name>
    <dbReference type="NCBI Taxonomy" id="2969620"/>
    <lineage>
        <taxon>Bacteria</taxon>
        <taxon>Pseudomonadati</taxon>
        <taxon>Pseudomonadota</taxon>
        <taxon>Alphaproteobacteria</taxon>
        <taxon>Hyphomicrobiales</taxon>
        <taxon>Boseaceae</taxon>
        <taxon>Bosea</taxon>
    </lineage>
</organism>
<dbReference type="EMBL" id="CP102774">
    <property type="protein sequence ID" value="UZF85594.1"/>
    <property type="molecule type" value="Genomic_DNA"/>
</dbReference>
<accession>A0A9E7ZKM0</accession>
<proteinExistence type="predicted"/>
<reference evidence="1" key="1">
    <citation type="submission" date="2022-08" db="EMBL/GenBank/DDBJ databases">
        <title>Complete Genome Sequences of 2 Bosea sp. soil isolates.</title>
        <authorList>
            <person name="Alvarez Arevalo M."/>
            <person name="Sterndorff E.B."/>
            <person name="Faurdal D."/>
            <person name="Joergensen T.S."/>
            <person name="Weber T."/>
        </authorList>
    </citation>
    <scope>NUCLEOTIDE SEQUENCE</scope>
    <source>
        <strain evidence="1">NBC_00436</strain>
    </source>
</reference>
<dbReference type="AlphaFoldDB" id="A0A9E7ZKM0"/>
<sequence length="92" mass="9952">MPSSNFRFPGVLNSQELLVAEAVQARAWATIGHDDRLDTELETEARDRLGRIILRLMSNASDSVSDLTSAAVAEFKATRPAIRVELSGPQGG</sequence>
<protein>
    <submittedName>
        <fullName evidence="1">Uncharacterized protein</fullName>
    </submittedName>
</protein>
<name>A0A9E7ZKM0_9HYPH</name>
<evidence type="ECO:0000313" key="1">
    <source>
        <dbReference type="EMBL" id="UZF85594.1"/>
    </source>
</evidence>
<gene>
    <name evidence="1" type="ORF">NWE54_17425</name>
</gene>